<organism evidence="3 4">
    <name type="scientific">Mesorhabditis spiculigera</name>
    <dbReference type="NCBI Taxonomy" id="96644"/>
    <lineage>
        <taxon>Eukaryota</taxon>
        <taxon>Metazoa</taxon>
        <taxon>Ecdysozoa</taxon>
        <taxon>Nematoda</taxon>
        <taxon>Chromadorea</taxon>
        <taxon>Rhabditida</taxon>
        <taxon>Rhabditina</taxon>
        <taxon>Rhabditomorpha</taxon>
        <taxon>Rhabditoidea</taxon>
        <taxon>Rhabditidae</taxon>
        <taxon>Mesorhabditinae</taxon>
        <taxon>Mesorhabditis</taxon>
    </lineage>
</organism>
<name>A0AA36CAM6_9BILA</name>
<keyword evidence="4" id="KW-1185">Reference proteome</keyword>
<protein>
    <submittedName>
        <fullName evidence="3">Uncharacterized protein</fullName>
    </submittedName>
</protein>
<feature type="compositionally biased region" description="Polar residues" evidence="1">
    <location>
        <begin position="313"/>
        <end position="327"/>
    </location>
</feature>
<feature type="non-terminal residue" evidence="3">
    <location>
        <position position="1"/>
    </location>
</feature>
<feature type="compositionally biased region" description="Basic and acidic residues" evidence="1">
    <location>
        <begin position="396"/>
        <end position="405"/>
    </location>
</feature>
<evidence type="ECO:0000256" key="2">
    <source>
        <dbReference type="SAM" id="Phobius"/>
    </source>
</evidence>
<evidence type="ECO:0000256" key="1">
    <source>
        <dbReference type="SAM" id="MobiDB-lite"/>
    </source>
</evidence>
<feature type="compositionally biased region" description="Basic and acidic residues" evidence="1">
    <location>
        <begin position="229"/>
        <end position="243"/>
    </location>
</feature>
<dbReference type="EMBL" id="CATQJA010000888">
    <property type="protein sequence ID" value="CAJ0564536.1"/>
    <property type="molecule type" value="Genomic_DNA"/>
</dbReference>
<comment type="caution">
    <text evidence="3">The sequence shown here is derived from an EMBL/GenBank/DDBJ whole genome shotgun (WGS) entry which is preliminary data.</text>
</comment>
<accession>A0AA36CAM6</accession>
<feature type="transmembrane region" description="Helical" evidence="2">
    <location>
        <begin position="343"/>
        <end position="368"/>
    </location>
</feature>
<feature type="region of interest" description="Disordered" evidence="1">
    <location>
        <begin position="372"/>
        <end position="405"/>
    </location>
</feature>
<feature type="region of interest" description="Disordered" evidence="1">
    <location>
        <begin position="223"/>
        <end position="243"/>
    </location>
</feature>
<keyword evidence="2" id="KW-1133">Transmembrane helix</keyword>
<feature type="region of interest" description="Disordered" evidence="1">
    <location>
        <begin position="313"/>
        <end position="334"/>
    </location>
</feature>
<gene>
    <name evidence="3" type="ORF">MSPICULIGERA_LOCUS3210</name>
</gene>
<feature type="compositionally biased region" description="Acidic residues" evidence="1">
    <location>
        <begin position="376"/>
        <end position="385"/>
    </location>
</feature>
<reference evidence="3" key="1">
    <citation type="submission" date="2023-06" db="EMBL/GenBank/DDBJ databases">
        <authorList>
            <person name="Delattre M."/>
        </authorList>
    </citation>
    <scope>NUCLEOTIDE SEQUENCE</scope>
    <source>
        <strain evidence="3">AF72</strain>
    </source>
</reference>
<dbReference type="AlphaFoldDB" id="A0AA36CAM6"/>
<dbReference type="Proteomes" id="UP001177023">
    <property type="component" value="Unassembled WGS sequence"/>
</dbReference>
<evidence type="ECO:0000313" key="3">
    <source>
        <dbReference type="EMBL" id="CAJ0564536.1"/>
    </source>
</evidence>
<sequence>MLVSALLISSVVGTPIRSANDSQLAGIGRQRRDASTPVGIGACPKDRPFVCYVFDELAEDYPPWLKQLGDTSIADEAKCALCAVATTNVCGEDYAFASAASLGERSQTKRCRPKFCPKAAAQDDCIAPIKLAAGYLQTDKTPLENNPYDVFDPLQPKYCPKGGRQAGEKCDPMHLCMPDPQAIDPKGSPPSYALRRALSGPYASLKSEEETIDLWQSLKVPETPAEQTSVDKEKAEAQHGDRLKRQGSALPAVSYPRCIKTDGLPADQKAIVQADELLDCDKNPFYKELGHESLTVTKLPICSEVDPNQKFCRTSADSQSTKPTATTPAPEGFLDRLTVPEPWALVSFVLACSVNGLTAIAIAVACYIRFGRPEKDDDDDDDEEMDSHSRKHDSSKKKTGDDDDA</sequence>
<proteinExistence type="predicted"/>
<keyword evidence="2" id="KW-0472">Membrane</keyword>
<keyword evidence="2" id="KW-0812">Transmembrane</keyword>
<evidence type="ECO:0000313" key="4">
    <source>
        <dbReference type="Proteomes" id="UP001177023"/>
    </source>
</evidence>